<gene>
    <name evidence="1" type="ORF">OJF2_44730</name>
</gene>
<proteinExistence type="predicted"/>
<accession>A0A5B9W5H0</accession>
<reference evidence="1 2" key="1">
    <citation type="submission" date="2019-08" db="EMBL/GenBank/DDBJ databases">
        <title>Deep-cultivation of Planctomycetes and their phenomic and genomic characterization uncovers novel biology.</title>
        <authorList>
            <person name="Wiegand S."/>
            <person name="Jogler M."/>
            <person name="Boedeker C."/>
            <person name="Pinto D."/>
            <person name="Vollmers J."/>
            <person name="Rivas-Marin E."/>
            <person name="Kohn T."/>
            <person name="Peeters S.H."/>
            <person name="Heuer A."/>
            <person name="Rast P."/>
            <person name="Oberbeckmann S."/>
            <person name="Bunk B."/>
            <person name="Jeske O."/>
            <person name="Meyerdierks A."/>
            <person name="Storesund J.E."/>
            <person name="Kallscheuer N."/>
            <person name="Luecker S."/>
            <person name="Lage O.M."/>
            <person name="Pohl T."/>
            <person name="Merkel B.J."/>
            <person name="Hornburger P."/>
            <person name="Mueller R.-W."/>
            <person name="Bruemmer F."/>
            <person name="Labrenz M."/>
            <person name="Spormann A.M."/>
            <person name="Op den Camp H."/>
            <person name="Overmann J."/>
            <person name="Amann R."/>
            <person name="Jetten M.S.M."/>
            <person name="Mascher T."/>
            <person name="Medema M.H."/>
            <person name="Devos D.P."/>
            <person name="Kaster A.-K."/>
            <person name="Ovreas L."/>
            <person name="Rohde M."/>
            <person name="Galperin M.Y."/>
            <person name="Jogler C."/>
        </authorList>
    </citation>
    <scope>NUCLEOTIDE SEQUENCE [LARGE SCALE GENOMIC DNA]</scope>
    <source>
        <strain evidence="1 2">OJF2</strain>
    </source>
</reference>
<dbReference type="RefSeq" id="WP_148595656.1">
    <property type="nucleotide sequence ID" value="NZ_CP042997.1"/>
</dbReference>
<dbReference type="KEGG" id="agv:OJF2_44730"/>
<name>A0A5B9W5H0_9BACT</name>
<keyword evidence="2" id="KW-1185">Reference proteome</keyword>
<evidence type="ECO:0000313" key="1">
    <source>
        <dbReference type="EMBL" id="QEH35916.1"/>
    </source>
</evidence>
<dbReference type="Gene3D" id="1.10.390.30">
    <property type="entry name" value="Peptidase M60, enhancin-like domain 3"/>
    <property type="match status" value="1"/>
</dbReference>
<dbReference type="EMBL" id="CP042997">
    <property type="protein sequence ID" value="QEH35916.1"/>
    <property type="molecule type" value="Genomic_DNA"/>
</dbReference>
<dbReference type="Proteomes" id="UP000324233">
    <property type="component" value="Chromosome"/>
</dbReference>
<sequence>MDRCQSCTAVTVILVAAVASCVPRVEADAPGRTPAPMALTDYRPYIKGGPSAAAWFGRRTALILEGERPDARDAKVMAAICAMLDGLFDAYDRVTGRRPELTDPFQGRIRVEVSPQVGGGLAYHGRLGYAVNDRLFQGLYDRVKAGGKTLDHVFFYETNRNYWMPDMASIDYATHDGPDSYGWWTVGFNNVMAVVLAREVPGVEDMTYYGQGSKQFAAGMEANLDEYLAHPDKYGWDNAWCVKMLPWKANTSVNDLMTGLVLRLQREHGGLEFVSRLYREIPRQPPPRDRSDYLAARDNFYAAASLAAGKDLGDFFTKGLRWRLSKATHDRVLKELRARRTAPRRRGK</sequence>
<dbReference type="PROSITE" id="PS51257">
    <property type="entry name" value="PROKAR_LIPOPROTEIN"/>
    <property type="match status" value="1"/>
</dbReference>
<dbReference type="AlphaFoldDB" id="A0A5B9W5H0"/>
<dbReference type="OrthoDB" id="262598at2"/>
<organism evidence="1 2">
    <name type="scientific">Aquisphaera giovannonii</name>
    <dbReference type="NCBI Taxonomy" id="406548"/>
    <lineage>
        <taxon>Bacteria</taxon>
        <taxon>Pseudomonadati</taxon>
        <taxon>Planctomycetota</taxon>
        <taxon>Planctomycetia</taxon>
        <taxon>Isosphaerales</taxon>
        <taxon>Isosphaeraceae</taxon>
        <taxon>Aquisphaera</taxon>
    </lineage>
</organism>
<protein>
    <submittedName>
        <fullName evidence="1">Uncharacterized protein</fullName>
    </submittedName>
</protein>
<dbReference type="InterPro" id="IPR042279">
    <property type="entry name" value="Pep_M60_3"/>
</dbReference>
<evidence type="ECO:0000313" key="2">
    <source>
        <dbReference type="Proteomes" id="UP000324233"/>
    </source>
</evidence>